<dbReference type="GO" id="GO:0004106">
    <property type="term" value="F:chorismate mutase activity"/>
    <property type="evidence" value="ECO:0007669"/>
    <property type="project" value="UniProtKB-UniRule"/>
</dbReference>
<dbReference type="Gene3D" id="3.30.1330.40">
    <property type="entry name" value="RutC-like"/>
    <property type="match status" value="1"/>
</dbReference>
<name>S7U2L1_DESML</name>
<dbReference type="PROSITE" id="PS51167">
    <property type="entry name" value="CHORISMATE_MUT_1"/>
    <property type="match status" value="1"/>
</dbReference>
<dbReference type="CDD" id="cd02185">
    <property type="entry name" value="AroH"/>
    <property type="match status" value="1"/>
</dbReference>
<proteinExistence type="predicted"/>
<protein>
    <recommendedName>
        <fullName evidence="1 2">chorismate mutase</fullName>
        <ecNumber evidence="1 2">5.4.99.5</ecNumber>
    </recommendedName>
</protein>
<reference evidence="3 4" key="1">
    <citation type="journal article" date="2013" name="Genome Announc.">
        <title>Draft genome sequences for three mercury-methylating, sulfate-reducing bacteria.</title>
        <authorList>
            <person name="Brown S.D."/>
            <person name="Hurt R.A.Jr."/>
            <person name="Gilmour C.C."/>
            <person name="Elias D.A."/>
        </authorList>
    </citation>
    <scope>NUCLEOTIDE SEQUENCE [LARGE SCALE GENOMIC DNA]</scope>
    <source>
        <strain evidence="3 4">DSM 2059</strain>
    </source>
</reference>
<dbReference type="GO" id="GO:0046417">
    <property type="term" value="P:chorismate metabolic process"/>
    <property type="evidence" value="ECO:0007669"/>
    <property type="project" value="TreeGrafter"/>
</dbReference>
<sequence>MNLDEQRLPEERGPMVCRGARGAVTVTENTDEAILAAAREMLFLIIRANDMKPEDVASAYFTTTTDLNATYPALAARQLGWYDVALLCGHEMTVPNSLPRCIRVLIHWNTRTQAKDIVHVYLRGARQLRPDRKSLPEIPREEIEEVLKNVDLAQLKFDPQGGR</sequence>
<evidence type="ECO:0000313" key="4">
    <source>
        <dbReference type="Proteomes" id="UP000014977"/>
    </source>
</evidence>
<keyword evidence="2" id="KW-0057">Aromatic amino acid biosynthesis</keyword>
<keyword evidence="2" id="KW-0028">Amino-acid biosynthesis</keyword>
<dbReference type="GO" id="GO:0008652">
    <property type="term" value="P:amino acid biosynthetic process"/>
    <property type="evidence" value="ECO:0007669"/>
    <property type="project" value="UniProtKB-UniRule"/>
</dbReference>
<gene>
    <name evidence="3" type="ORF">dsmv_1251</name>
</gene>
<dbReference type="EC" id="5.4.99.5" evidence="1 2"/>
<keyword evidence="2" id="KW-0413">Isomerase</keyword>
<evidence type="ECO:0000256" key="2">
    <source>
        <dbReference type="PROSITE-ProRule" id="PRU00514"/>
    </source>
</evidence>
<dbReference type="AlphaFoldDB" id="S7U2L1"/>
<dbReference type="Pfam" id="PF07736">
    <property type="entry name" value="CM_1"/>
    <property type="match status" value="1"/>
</dbReference>
<dbReference type="RefSeq" id="WP_020875598.1">
    <property type="nucleotide sequence ID" value="NZ_ATHJ01000057.1"/>
</dbReference>
<accession>S7U2L1</accession>
<dbReference type="PANTHER" id="PTHR21164">
    <property type="entry name" value="CHORISMATE MUTASE"/>
    <property type="match status" value="1"/>
</dbReference>
<evidence type="ECO:0000313" key="3">
    <source>
        <dbReference type="EMBL" id="EPR43225.1"/>
    </source>
</evidence>
<comment type="caution">
    <text evidence="3">The sequence shown here is derived from an EMBL/GenBank/DDBJ whole genome shotgun (WGS) entry which is preliminary data.</text>
</comment>
<dbReference type="Proteomes" id="UP000014977">
    <property type="component" value="Unassembled WGS sequence"/>
</dbReference>
<keyword evidence="4" id="KW-1185">Reference proteome</keyword>
<dbReference type="GO" id="GO:0009073">
    <property type="term" value="P:aromatic amino acid family biosynthetic process"/>
    <property type="evidence" value="ECO:0007669"/>
    <property type="project" value="UniProtKB-UniRule"/>
</dbReference>
<dbReference type="EMBL" id="ATHJ01000057">
    <property type="protein sequence ID" value="EPR43225.1"/>
    <property type="molecule type" value="Genomic_DNA"/>
</dbReference>
<comment type="catalytic activity">
    <reaction evidence="2">
        <text>chorismate = prephenate</text>
        <dbReference type="Rhea" id="RHEA:13897"/>
        <dbReference type="ChEBI" id="CHEBI:29748"/>
        <dbReference type="ChEBI" id="CHEBI:29934"/>
        <dbReference type="EC" id="5.4.99.5"/>
    </reaction>
</comment>
<dbReference type="InterPro" id="IPR035959">
    <property type="entry name" value="RutC-like_sf"/>
</dbReference>
<dbReference type="NCBIfam" id="TIGR01796">
    <property type="entry name" value="CM_mono_aroH"/>
    <property type="match status" value="1"/>
</dbReference>
<dbReference type="STRING" id="897.B2D07_08240"/>
<dbReference type="PATRIC" id="fig|1121405.3.peg.546"/>
<dbReference type="SUPFAM" id="SSF55298">
    <property type="entry name" value="YjgF-like"/>
    <property type="match status" value="1"/>
</dbReference>
<dbReference type="InterPro" id="IPR008243">
    <property type="entry name" value="Chorismate_mutase_AroH"/>
</dbReference>
<dbReference type="PANTHER" id="PTHR21164:SF0">
    <property type="entry name" value="CHORISMATE MUTASE AROH"/>
    <property type="match status" value="1"/>
</dbReference>
<evidence type="ECO:0000256" key="1">
    <source>
        <dbReference type="NCBIfam" id="TIGR01796"/>
    </source>
</evidence>
<organism evidence="3 4">
    <name type="scientific">Desulfococcus multivorans DSM 2059</name>
    <dbReference type="NCBI Taxonomy" id="1121405"/>
    <lineage>
        <taxon>Bacteria</taxon>
        <taxon>Pseudomonadati</taxon>
        <taxon>Thermodesulfobacteriota</taxon>
        <taxon>Desulfobacteria</taxon>
        <taxon>Desulfobacterales</taxon>
        <taxon>Desulfococcaceae</taxon>
        <taxon>Desulfococcus</taxon>
    </lineage>
</organism>
<dbReference type="eggNOG" id="COG4401">
    <property type="taxonomic scope" value="Bacteria"/>
</dbReference>